<feature type="compositionally biased region" description="Low complexity" evidence="1">
    <location>
        <begin position="12"/>
        <end position="30"/>
    </location>
</feature>
<accession>Q8CF33</accession>
<sequence length="104" mass="11317">RVCQVRPSSACPRCPGRRSSLLSSSPALPSRSFRGVGCWAGAERGTGRQRAALPQPQFSRALVAPQARPPDLSPPQTRKRHYLSPLLALDLLNSCSWDSSHRAN</sequence>
<proteinExistence type="evidence at transcript level"/>
<feature type="non-terminal residue" evidence="2">
    <location>
        <position position="1"/>
    </location>
</feature>
<reference evidence="2" key="4">
    <citation type="submission" date="2000-07" db="EMBL/GenBank/DDBJ databases">
        <authorList>
            <person name="Adachi J."/>
            <person name="Aizawa K."/>
            <person name="Akahira S."/>
            <person name="Akimura T."/>
            <person name="Arai A."/>
            <person name="Aono H."/>
            <person name="Arakawa T."/>
            <person name="Bono H."/>
            <person name="Carninci P."/>
            <person name="Fukuda S."/>
            <person name="Fukunishi Y."/>
            <person name="Furuno M."/>
            <person name="Hanagaki T."/>
            <person name="Hara A."/>
            <person name="Hayatsu N."/>
            <person name="Hiramoto K."/>
            <person name="Hiraoka T."/>
            <person name="Hori F."/>
            <person name="Imotani K."/>
            <person name="Ishii Y."/>
            <person name="Itoh M."/>
            <person name="Izawa M."/>
            <person name="Kasukawa T."/>
            <person name="Kato H."/>
            <person name="Kawai J."/>
            <person name="Kojima Y."/>
            <person name="Konno H."/>
            <person name="Kouda M."/>
            <person name="Koya S."/>
            <person name="Kurihara C."/>
            <person name="Matsuyama T."/>
            <person name="Miyazaki A."/>
            <person name="Nishi K."/>
            <person name="Nomura K."/>
            <person name="Numazaki R."/>
            <person name="Ohno M."/>
            <person name="Okazaki Y."/>
            <person name="Okido T."/>
            <person name="Owa C."/>
            <person name="Saito H."/>
            <person name="Saito R."/>
            <person name="Sakai C."/>
            <person name="Sakai K."/>
            <person name="Sano H."/>
            <person name="Sasaki D."/>
            <person name="Shibata K."/>
            <person name="Shibata Y."/>
            <person name="Shinagawa A."/>
            <person name="Shiraki T."/>
            <person name="Sogabe Y."/>
            <person name="Suzuki H."/>
            <person name="Tagami M."/>
            <person name="Tagawa A."/>
            <person name="Takahashi F."/>
            <person name="Tanaka T."/>
            <person name="Tejima Y."/>
            <person name="Toya T."/>
            <person name="Yamamura T."/>
            <person name="Yasunishi A."/>
            <person name="Yoshida K."/>
            <person name="Yoshino M."/>
            <person name="Muramatsu M."/>
            <person name="Hayashizaki Y."/>
        </authorList>
    </citation>
    <scope>NUCLEOTIDE SEQUENCE</scope>
    <source>
        <strain evidence="2">C57BL/6J</strain>
        <tissue evidence="2">Testis</tissue>
    </source>
</reference>
<reference evidence="2" key="7">
    <citation type="journal article" date="2005" name="Science">
        <title>The Transcriptional Landscape of the Mammalian Genome.</title>
        <authorList>
            <consortium name="The FANTOM Consortium"/>
            <consortium name="Riken Genome Exploration Research Group and Genome Science Group (Genome Network Project Core Group)"/>
        </authorList>
    </citation>
    <scope>NUCLEOTIDE SEQUENCE</scope>
    <source>
        <strain evidence="2">C57BL/6J</strain>
        <tissue evidence="2">Testis</tissue>
    </source>
</reference>
<reference evidence="2" key="2">
    <citation type="journal article" date="2000" name="Genome Res.">
        <title>Normalization and subtraction of cap-trapper-selected cDNAs to prepare full-length cDNA libraries for rapid discovery of new genes.</title>
        <authorList>
            <person name="Carninci P."/>
            <person name="Shibata Y."/>
            <person name="Hayatsu N."/>
            <person name="Sugahara Y."/>
            <person name="Shibata K."/>
            <person name="Itoh M."/>
            <person name="Konno H."/>
            <person name="Okazaki Y."/>
            <person name="Muramatsu M."/>
            <person name="Hayashizaki Y."/>
        </authorList>
    </citation>
    <scope>NUCLEOTIDE SEQUENCE</scope>
    <source>
        <strain evidence="2">C57BL/6J</strain>
        <tissue evidence="2">Testis</tissue>
    </source>
</reference>
<dbReference type="AGR" id="MGI:1917253"/>
<dbReference type="EMBL" id="AK006461">
    <property type="protein sequence ID" value="BAC25143.1"/>
    <property type="molecule type" value="mRNA"/>
</dbReference>
<feature type="region of interest" description="Disordered" evidence="1">
    <location>
        <begin position="1"/>
        <end position="30"/>
    </location>
</feature>
<protein>
    <submittedName>
        <fullName evidence="2">Uncharacterized protein</fullName>
    </submittedName>
</protein>
<reference evidence="2" key="5">
    <citation type="journal article" date="2001" name="Nature">
        <title>Functional annotation of a full-length mouse cDNA collection.</title>
        <authorList>
            <consortium name="The RIKEN Genome Exploration Research Group Phase II Team and the FANTOM Consortium"/>
        </authorList>
    </citation>
    <scope>NUCLEOTIDE SEQUENCE</scope>
    <source>
        <strain evidence="2">C57BL/6J</strain>
        <tissue evidence="2">Testis</tissue>
    </source>
</reference>
<evidence type="ECO:0000313" key="3">
    <source>
        <dbReference type="MGI" id="MGI:1917253"/>
    </source>
</evidence>
<gene>
    <name evidence="3" type="primary">1700028I16Rik</name>
</gene>
<evidence type="ECO:0000313" key="2">
    <source>
        <dbReference type="EMBL" id="BAC25143.1"/>
    </source>
</evidence>
<reference evidence="2" key="8">
    <citation type="journal article" date="2005" name="Science">
        <title>Antisense Transcription in the Mammalian Transcriptome.</title>
        <authorList>
            <consortium name="RIKEN Genome Exploration Research Group and Genome Science Group (Genome Network Project Core Group) and the FANTOM Consortium"/>
        </authorList>
    </citation>
    <scope>NUCLEOTIDE SEQUENCE</scope>
    <source>
        <strain evidence="2">C57BL/6J</strain>
        <tissue evidence="2">Testis</tissue>
    </source>
</reference>
<evidence type="ECO:0000256" key="1">
    <source>
        <dbReference type="SAM" id="MobiDB-lite"/>
    </source>
</evidence>
<dbReference type="MGI" id="MGI:1917253">
    <property type="gene designation" value="1700028I16Rik"/>
</dbReference>
<name>Q8CF33_MOUSE</name>
<reference evidence="2" key="6">
    <citation type="journal article" date="2002" name="Nature">
        <title>Analysis of the mouse transcriptome based on functional annotation of 60,770 full-length cDNAs.</title>
        <authorList>
            <consortium name="The FANTOM Consortium and the RIKEN Genome Exploration Research Group Phase I and II Team"/>
        </authorList>
    </citation>
    <scope>NUCLEOTIDE SEQUENCE</scope>
    <source>
        <strain evidence="2">C57BL/6J</strain>
        <tissue evidence="2">Testis</tissue>
    </source>
</reference>
<organism evidence="2">
    <name type="scientific">Mus musculus</name>
    <name type="common">Mouse</name>
    <dbReference type="NCBI Taxonomy" id="10090"/>
    <lineage>
        <taxon>Eukaryota</taxon>
        <taxon>Metazoa</taxon>
        <taxon>Chordata</taxon>
        <taxon>Craniata</taxon>
        <taxon>Vertebrata</taxon>
        <taxon>Euteleostomi</taxon>
        <taxon>Mammalia</taxon>
        <taxon>Eutheria</taxon>
        <taxon>Euarchontoglires</taxon>
        <taxon>Glires</taxon>
        <taxon>Rodentia</taxon>
        <taxon>Myomorpha</taxon>
        <taxon>Muroidea</taxon>
        <taxon>Muridae</taxon>
        <taxon>Murinae</taxon>
        <taxon>Mus</taxon>
        <taxon>Mus</taxon>
    </lineage>
</organism>
<feature type="region of interest" description="Disordered" evidence="1">
    <location>
        <begin position="45"/>
        <end position="78"/>
    </location>
</feature>
<reference evidence="2" key="1">
    <citation type="journal article" date="1999" name="Methods Enzymol.">
        <title>High-efficiency full-length cDNA cloning.</title>
        <authorList>
            <person name="Carninci P."/>
            <person name="Hayashizaki Y."/>
        </authorList>
    </citation>
    <scope>NUCLEOTIDE SEQUENCE</scope>
    <source>
        <strain evidence="2">C57BL/6J</strain>
        <tissue evidence="2">Testis</tissue>
    </source>
</reference>
<dbReference type="AlphaFoldDB" id="Q8CF33"/>
<reference evidence="2" key="3">
    <citation type="journal article" date="2000" name="Genome Res.">
        <title>RIKEN integrated sequence analysis (RISA) system--384-format sequencing pipeline with 384 multicapillary sequencer.</title>
        <authorList>
            <person name="Shibata K."/>
            <person name="Itoh M."/>
            <person name="Aizawa K."/>
            <person name="Nagaoka S."/>
            <person name="Sasaki N."/>
            <person name="Carninci P."/>
            <person name="Konno H."/>
            <person name="Akiyama J."/>
            <person name="Nishi K."/>
            <person name="Kitsunai T."/>
            <person name="Tashiro H."/>
            <person name="Itoh M."/>
            <person name="Sumi N."/>
            <person name="Ishii Y."/>
            <person name="Nakamura S."/>
            <person name="Hazama M."/>
            <person name="Nishine T."/>
            <person name="Harada A."/>
            <person name="Yamamoto R."/>
            <person name="Matsumoto H."/>
            <person name="Sakaguchi S."/>
            <person name="Ikegami T."/>
            <person name="Kashiwagi K."/>
            <person name="Fujiwake S."/>
            <person name="Inoue K."/>
            <person name="Togawa Y."/>
            <person name="Izawa M."/>
            <person name="Ohara E."/>
            <person name="Watahiki M."/>
            <person name="Yoneda Y."/>
            <person name="Ishikawa T."/>
            <person name="Ozawa K."/>
            <person name="Tanaka T."/>
            <person name="Matsuura S."/>
            <person name="Kawai J."/>
            <person name="Okazaki Y."/>
            <person name="Muramatsu M."/>
            <person name="Inoue Y."/>
            <person name="Kira A."/>
            <person name="Hayashizaki Y."/>
        </authorList>
    </citation>
    <scope>NUCLEOTIDE SEQUENCE</scope>
    <source>
        <strain evidence="2">C57BL/6J</strain>
        <tissue evidence="2">Testis</tissue>
    </source>
</reference>